<comment type="similarity">
    <text evidence="1">Belongs to the ANT/ATPSC lysine N-methyltransferase family.</text>
</comment>
<dbReference type="InterPro" id="IPR026170">
    <property type="entry name" value="FAM173A/B"/>
</dbReference>
<sequence length="390" mass="39782">MELRVGGRAGALVRAGVEKTTAIVGTLARDTAVTASGAAGVAVDGTRRAEVVAPLRGWVSASSLVAAAPRAAALEPSPAEYDELFARARARDSFCGFARARGAAPTLAGSLRILDCGCGTSGVVAALVAAGHDARGVDVSAAAIALQRETGAAPHALGWAVGGRARRRRGRDYDVVVYAKAGDVPPPPEASPRFGDDELCPPWVDDDDDDDGDGLPTWVEGDSLAPYLGTPAAFLDGALGLAGVGPGDVVCDVGCGDGRLATYAVAKFGAARGYGLELEPHLVGAADAEARRRGVGHRTAFFRCDVTEPPSPEVAAALAETTLLAMYLLPEALDRVLPLILAHLRRGRRLLCLGWAPKDLAPARSAALAFPNGGGMDVVLLDGTSLGGAA</sequence>
<organism evidence="6 7">
    <name type="scientific">Aureococcus anophagefferens</name>
    <name type="common">Harmful bloom alga</name>
    <dbReference type="NCBI Taxonomy" id="44056"/>
    <lineage>
        <taxon>Eukaryota</taxon>
        <taxon>Sar</taxon>
        <taxon>Stramenopiles</taxon>
        <taxon>Ochrophyta</taxon>
        <taxon>Pelagophyceae</taxon>
        <taxon>Pelagomonadales</taxon>
        <taxon>Pelagomonadaceae</taxon>
        <taxon>Aureococcus</taxon>
    </lineage>
</organism>
<feature type="domain" description="Methyltransferase" evidence="5">
    <location>
        <begin position="250"/>
        <end position="347"/>
    </location>
</feature>
<dbReference type="PANTHER" id="PTHR13610">
    <property type="entry name" value="METHYLTRANSFERASE DOMAIN-CONTAINING PROTEIN"/>
    <property type="match status" value="1"/>
</dbReference>
<keyword evidence="2" id="KW-0489">Methyltransferase</keyword>
<proteinExistence type="inferred from homology"/>
<evidence type="ECO:0000313" key="7">
    <source>
        <dbReference type="Proteomes" id="UP001363151"/>
    </source>
</evidence>
<name>A0ABR1G4G8_AURAN</name>
<dbReference type="PANTHER" id="PTHR13610:SF11">
    <property type="entry name" value="METHYLTRANSFERASE DOMAIN-CONTAINING PROTEIN"/>
    <property type="match status" value="1"/>
</dbReference>
<evidence type="ECO:0000256" key="1">
    <source>
        <dbReference type="ARBA" id="ARBA00010633"/>
    </source>
</evidence>
<dbReference type="InterPro" id="IPR029063">
    <property type="entry name" value="SAM-dependent_MTases_sf"/>
</dbReference>
<dbReference type="Proteomes" id="UP001363151">
    <property type="component" value="Unassembled WGS sequence"/>
</dbReference>
<dbReference type="EMBL" id="JBBJCI010000121">
    <property type="protein sequence ID" value="KAK7248033.1"/>
    <property type="molecule type" value="Genomic_DNA"/>
</dbReference>
<keyword evidence="4" id="KW-0949">S-adenosyl-L-methionine</keyword>
<evidence type="ECO:0000256" key="3">
    <source>
        <dbReference type="ARBA" id="ARBA00022679"/>
    </source>
</evidence>
<gene>
    <name evidence="6" type="ORF">SO694_00087058</name>
</gene>
<accession>A0ABR1G4G8</accession>
<dbReference type="SUPFAM" id="SSF53335">
    <property type="entry name" value="S-adenosyl-L-methionine-dependent methyltransferases"/>
    <property type="match status" value="2"/>
</dbReference>
<evidence type="ECO:0000313" key="6">
    <source>
        <dbReference type="EMBL" id="KAK7248033.1"/>
    </source>
</evidence>
<evidence type="ECO:0000256" key="2">
    <source>
        <dbReference type="ARBA" id="ARBA00022603"/>
    </source>
</evidence>
<dbReference type="Pfam" id="PF13649">
    <property type="entry name" value="Methyltransf_25"/>
    <property type="match status" value="1"/>
</dbReference>
<keyword evidence="7" id="KW-1185">Reference proteome</keyword>
<keyword evidence="3" id="KW-0808">Transferase</keyword>
<evidence type="ECO:0000256" key="4">
    <source>
        <dbReference type="ARBA" id="ARBA00022691"/>
    </source>
</evidence>
<dbReference type="CDD" id="cd02440">
    <property type="entry name" value="AdoMet_MTases"/>
    <property type="match status" value="1"/>
</dbReference>
<evidence type="ECO:0000259" key="5">
    <source>
        <dbReference type="Pfam" id="PF13649"/>
    </source>
</evidence>
<protein>
    <submittedName>
        <fullName evidence="6">23S rRNA (Guanine(2445)-N(2))-methyltransferase</fullName>
    </submittedName>
</protein>
<dbReference type="Gene3D" id="3.40.50.150">
    <property type="entry name" value="Vaccinia Virus protein VP39"/>
    <property type="match status" value="2"/>
</dbReference>
<reference evidence="6 7" key="1">
    <citation type="submission" date="2024-03" db="EMBL/GenBank/DDBJ databases">
        <title>Aureococcus anophagefferens CCMP1851 and Kratosvirus quantuckense: Draft genome of a second virus-susceptible host strain in the model system.</title>
        <authorList>
            <person name="Chase E."/>
            <person name="Truchon A.R."/>
            <person name="Schepens W."/>
            <person name="Wilhelm S.W."/>
        </authorList>
    </citation>
    <scope>NUCLEOTIDE SEQUENCE [LARGE SCALE GENOMIC DNA]</scope>
    <source>
        <strain evidence="6 7">CCMP1851</strain>
    </source>
</reference>
<comment type="caution">
    <text evidence="6">The sequence shown here is derived from an EMBL/GenBank/DDBJ whole genome shotgun (WGS) entry which is preliminary data.</text>
</comment>
<dbReference type="InterPro" id="IPR041698">
    <property type="entry name" value="Methyltransf_25"/>
</dbReference>